<feature type="signal peptide" evidence="2">
    <location>
        <begin position="1"/>
        <end position="22"/>
    </location>
</feature>
<reference evidence="4 5" key="1">
    <citation type="journal article" date="2015" name="Int. J. Syst. Evol. Microbiol.">
        <title>Flavisolibacter ginsenosidimutans sp. nov., with ginsenoside-converting activity isolated from soil used for cultivating ginseng.</title>
        <authorList>
            <person name="Zhao Y."/>
            <person name="Liu Q."/>
            <person name="Kang M.S."/>
            <person name="Jin F."/>
            <person name="Yu H."/>
            <person name="Im W.T."/>
        </authorList>
    </citation>
    <scope>NUCLEOTIDE SEQUENCE [LARGE SCALE GENOMIC DNA]</scope>
    <source>
        <strain evidence="4 5">Gsoil 636</strain>
    </source>
</reference>
<evidence type="ECO:0000256" key="1">
    <source>
        <dbReference type="SAM" id="Coils"/>
    </source>
</evidence>
<evidence type="ECO:0000313" key="5">
    <source>
        <dbReference type="Proteomes" id="UP000321204"/>
    </source>
</evidence>
<dbReference type="SUPFAM" id="SSF50939">
    <property type="entry name" value="Sialidases"/>
    <property type="match status" value="1"/>
</dbReference>
<dbReference type="Gene3D" id="2.120.10.10">
    <property type="match status" value="1"/>
</dbReference>
<dbReference type="OrthoDB" id="7294637at2"/>
<feature type="domain" description="Sialidase" evidence="3">
    <location>
        <begin position="363"/>
        <end position="573"/>
    </location>
</feature>
<dbReference type="RefSeq" id="WP_146781279.1">
    <property type="nucleotide sequence ID" value="NZ_BAABIO010000006.1"/>
</dbReference>
<dbReference type="PANTHER" id="PTHR43752">
    <property type="entry name" value="BNR/ASP-BOX REPEAT FAMILY PROTEIN"/>
    <property type="match status" value="1"/>
</dbReference>
<dbReference type="InterPro" id="IPR011040">
    <property type="entry name" value="Sialidase"/>
</dbReference>
<feature type="chain" id="PRO_5022916304" evidence="2">
    <location>
        <begin position="23"/>
        <end position="596"/>
    </location>
</feature>
<accession>A0A5B8UD44</accession>
<name>A0A5B8UD44_9BACT</name>
<dbReference type="Pfam" id="PF13088">
    <property type="entry name" value="BNR_2"/>
    <property type="match status" value="1"/>
</dbReference>
<dbReference type="Proteomes" id="UP000321204">
    <property type="component" value="Chromosome"/>
</dbReference>
<evidence type="ECO:0000256" key="2">
    <source>
        <dbReference type="SAM" id="SignalP"/>
    </source>
</evidence>
<organism evidence="4 5">
    <name type="scientific">Flavisolibacter ginsenosidimutans</name>
    <dbReference type="NCBI Taxonomy" id="661481"/>
    <lineage>
        <taxon>Bacteria</taxon>
        <taxon>Pseudomonadati</taxon>
        <taxon>Bacteroidota</taxon>
        <taxon>Chitinophagia</taxon>
        <taxon>Chitinophagales</taxon>
        <taxon>Chitinophagaceae</taxon>
        <taxon>Flavisolibacter</taxon>
    </lineage>
</organism>
<gene>
    <name evidence="4" type="ORF">FSB75_00230</name>
</gene>
<proteinExistence type="predicted"/>
<keyword evidence="5" id="KW-1185">Reference proteome</keyword>
<sequence>MLLTTRYIFSFIFSFIALGSFAQEKQTVEGFDSVVFHYNANRTQAVRDFRGSSRGYMTAGWWAPEQMKKNILSWRTAAVPEKKQTTFVFIGSSSVLPSEFSVGPKAKMTVNGVYALTFTLGRMRDFTWKEGEYELKYISKRVEYPYTGNHRQFEIHGNSGIYQLTVPASTVQVGKSAVIEVEILPFEQWPNGWFMVKERRDVTKAASIESLQGEIEAMRADLNKMNEQTQILATEVYAPMLDTVHHFQHQVIYTNGYRHLHPADLIKLKNGDILIMARQATEHYANDGDVVMLRSKDGGKSWHDPQIITAIKDVDEREGCGIQLKDGTILVGVFYNDNYLPSGVYNWNGAVKLPQLDRPRLGTHFITSKDNGKTWSAPKFLDIKGMPFTGVEGPTDAPIEMPDGSIIMGVIGYGINGDSKNIGSVLLKSTDKGSSWKYVSTIAGDPGGKLGNFVEPGIVRTKTGRIIAGLRNGAPEGAVWMTYSDDDGKTWAPVVKTEMIGHPVDLIQLADGRVMATYGIREGRHTTPGGIRACFSNDNGKTWDINTEVQIRNDFFNWDIGYPESMQMKDGRILTVYYYNLFGKYYLGQTVWKPVR</sequence>
<feature type="coiled-coil region" evidence="1">
    <location>
        <begin position="208"/>
        <end position="235"/>
    </location>
</feature>
<evidence type="ECO:0000259" key="3">
    <source>
        <dbReference type="Pfam" id="PF13088"/>
    </source>
</evidence>
<dbReference type="InterPro" id="IPR036278">
    <property type="entry name" value="Sialidase_sf"/>
</dbReference>
<protein>
    <submittedName>
        <fullName evidence="4">Exo-alpha-sialidase</fullName>
    </submittedName>
</protein>
<keyword evidence="2" id="KW-0732">Signal</keyword>
<dbReference type="AlphaFoldDB" id="A0A5B8UD44"/>
<dbReference type="PANTHER" id="PTHR43752:SF2">
    <property type="entry name" value="BNR_ASP-BOX REPEAT FAMILY PROTEIN"/>
    <property type="match status" value="1"/>
</dbReference>
<keyword evidence="1" id="KW-0175">Coiled coil</keyword>
<dbReference type="KEGG" id="fgg:FSB75_00230"/>
<dbReference type="EMBL" id="CP042433">
    <property type="protein sequence ID" value="QEC54393.1"/>
    <property type="molecule type" value="Genomic_DNA"/>
</dbReference>
<dbReference type="CDD" id="cd15482">
    <property type="entry name" value="Sialidase_non-viral"/>
    <property type="match status" value="1"/>
</dbReference>
<evidence type="ECO:0000313" key="4">
    <source>
        <dbReference type="EMBL" id="QEC54393.1"/>
    </source>
</evidence>